<dbReference type="PROSITE" id="PS50828">
    <property type="entry name" value="SMR"/>
    <property type="match status" value="1"/>
</dbReference>
<protein>
    <recommendedName>
        <fullName evidence="1">Smr domain-containing protein</fullName>
    </recommendedName>
</protein>
<gene>
    <name evidence="2" type="ORF">GCM10010971_03300</name>
</gene>
<reference evidence="3" key="1">
    <citation type="journal article" date="2019" name="Int. J. Syst. Evol. Microbiol.">
        <title>The Global Catalogue of Microorganisms (GCM) 10K type strain sequencing project: providing services to taxonomists for standard genome sequencing and annotation.</title>
        <authorList>
            <consortium name="The Broad Institute Genomics Platform"/>
            <consortium name="The Broad Institute Genome Sequencing Center for Infectious Disease"/>
            <person name="Wu L."/>
            <person name="Ma J."/>
        </authorList>
    </citation>
    <scope>NUCLEOTIDE SEQUENCE [LARGE SCALE GENOMIC DNA]</scope>
    <source>
        <strain evidence="3">CGMCC 1.8860</strain>
    </source>
</reference>
<organism evidence="2 3">
    <name type="scientific">Silvimonas amylolytica</name>
    <dbReference type="NCBI Taxonomy" id="449663"/>
    <lineage>
        <taxon>Bacteria</taxon>
        <taxon>Pseudomonadati</taxon>
        <taxon>Pseudomonadota</taxon>
        <taxon>Betaproteobacteria</taxon>
        <taxon>Neisseriales</taxon>
        <taxon>Chitinibacteraceae</taxon>
        <taxon>Silvimonas</taxon>
    </lineage>
</organism>
<accession>A0ABQ2PGV3</accession>
<dbReference type="EMBL" id="BMLY01000001">
    <property type="protein sequence ID" value="GGP24511.1"/>
    <property type="molecule type" value="Genomic_DNA"/>
</dbReference>
<dbReference type="Proteomes" id="UP000621859">
    <property type="component" value="Unassembled WGS sequence"/>
</dbReference>
<keyword evidence="3" id="KW-1185">Reference proteome</keyword>
<dbReference type="Pfam" id="PF01713">
    <property type="entry name" value="Smr"/>
    <property type="match status" value="1"/>
</dbReference>
<dbReference type="PANTHER" id="PTHR35562">
    <property type="entry name" value="DNA ENDONUCLEASE SMRA-RELATED"/>
    <property type="match status" value="1"/>
</dbReference>
<dbReference type="PANTHER" id="PTHR35562:SF2">
    <property type="entry name" value="DNA ENDONUCLEASE SMRA-RELATED"/>
    <property type="match status" value="1"/>
</dbReference>
<feature type="domain" description="Smr" evidence="1">
    <location>
        <begin position="134"/>
        <end position="215"/>
    </location>
</feature>
<evidence type="ECO:0000313" key="2">
    <source>
        <dbReference type="EMBL" id="GGP24511.1"/>
    </source>
</evidence>
<name>A0ABQ2PGV3_9NEIS</name>
<evidence type="ECO:0000313" key="3">
    <source>
        <dbReference type="Proteomes" id="UP000621859"/>
    </source>
</evidence>
<comment type="caution">
    <text evidence="2">The sequence shown here is derived from an EMBL/GenBank/DDBJ whole genome shotgun (WGS) entry which is preliminary data.</text>
</comment>
<proteinExistence type="predicted"/>
<dbReference type="Gene3D" id="3.30.1370.110">
    <property type="match status" value="1"/>
</dbReference>
<evidence type="ECO:0000259" key="1">
    <source>
        <dbReference type="PROSITE" id="PS50828"/>
    </source>
</evidence>
<dbReference type="SUPFAM" id="SSF160443">
    <property type="entry name" value="SMR domain-like"/>
    <property type="match status" value="1"/>
</dbReference>
<dbReference type="SMART" id="SM00463">
    <property type="entry name" value="SMR"/>
    <property type="match status" value="1"/>
</dbReference>
<sequence>MFGAFPFYSCAMSSDPKQRLKEIKKTLKQAAAATPKPIPVKPPEPTDHELFLAATKGVVPLYRPALVEHPRAKPSPWPRQREKDEAAVMAEAMTDLWPWDELESGEELLFIRPGLKLETLRKLRRGEWVVQAQLDLHGHNSDTARLAVAEFLLQCRRTNKRCVRIIHGKGLGSKNREPVLKLKLKNWLAQRDEVLGFSQARPVDGGAGAVLVLLKGWREK</sequence>
<dbReference type="InterPro" id="IPR036063">
    <property type="entry name" value="Smr_dom_sf"/>
</dbReference>
<dbReference type="InterPro" id="IPR002625">
    <property type="entry name" value="Smr_dom"/>
</dbReference>